<protein>
    <submittedName>
        <fullName evidence="3">SWIM zinc finger family protein</fullName>
    </submittedName>
</protein>
<feature type="domain" description="SWIM-type" evidence="2">
    <location>
        <begin position="15"/>
        <end position="69"/>
    </location>
</feature>
<comment type="caution">
    <text evidence="3">The sequence shown here is derived from an EMBL/GenBank/DDBJ whole genome shotgun (WGS) entry which is preliminary data.</text>
</comment>
<evidence type="ECO:0000259" key="2">
    <source>
        <dbReference type="PROSITE" id="PS50966"/>
    </source>
</evidence>
<dbReference type="EMBL" id="JAGEPF010000018">
    <property type="protein sequence ID" value="MBO2461623.1"/>
    <property type="molecule type" value="Genomic_DNA"/>
</dbReference>
<dbReference type="Pfam" id="PF04434">
    <property type="entry name" value="SWIM"/>
    <property type="match status" value="1"/>
</dbReference>
<sequence>MPAREPMSDLIIRPLQVEVQADKAGKNPHGSYVVTMPHCTCPDFQYRDKANDEEPHLCKHILAVHASMRGWRRVATAEEVAAAAEQQRAAAILASVPHRELTRLLAEAKANAVTANTASADIAAAGS</sequence>
<organism evidence="3 4">
    <name type="scientific">Actinomadura violacea</name>
    <dbReference type="NCBI Taxonomy" id="2819934"/>
    <lineage>
        <taxon>Bacteria</taxon>
        <taxon>Bacillati</taxon>
        <taxon>Actinomycetota</taxon>
        <taxon>Actinomycetes</taxon>
        <taxon>Streptosporangiales</taxon>
        <taxon>Thermomonosporaceae</taxon>
        <taxon>Actinomadura</taxon>
    </lineage>
</organism>
<keyword evidence="1" id="KW-0479">Metal-binding</keyword>
<dbReference type="Proteomes" id="UP000680206">
    <property type="component" value="Unassembled WGS sequence"/>
</dbReference>
<reference evidence="3 4" key="1">
    <citation type="submission" date="2021-03" db="EMBL/GenBank/DDBJ databases">
        <title>Actinomadura violae sp. nov., isolated from lichen in Thailand.</title>
        <authorList>
            <person name="Kanchanasin P."/>
            <person name="Saeng-In P."/>
            <person name="Phongsopitanun W."/>
            <person name="Yuki M."/>
            <person name="Kudo T."/>
            <person name="Ohkuma M."/>
            <person name="Tanasupawat S."/>
        </authorList>
    </citation>
    <scope>NUCLEOTIDE SEQUENCE [LARGE SCALE GENOMIC DNA]</scope>
    <source>
        <strain evidence="3 4">LCR2-06</strain>
    </source>
</reference>
<keyword evidence="4" id="KW-1185">Reference proteome</keyword>
<dbReference type="InterPro" id="IPR007527">
    <property type="entry name" value="Znf_SWIM"/>
</dbReference>
<dbReference type="PROSITE" id="PS50966">
    <property type="entry name" value="ZF_SWIM"/>
    <property type="match status" value="1"/>
</dbReference>
<accession>A0ABS3RXZ0</accession>
<evidence type="ECO:0000313" key="3">
    <source>
        <dbReference type="EMBL" id="MBO2461623.1"/>
    </source>
</evidence>
<name>A0ABS3RXZ0_9ACTN</name>
<evidence type="ECO:0000313" key="4">
    <source>
        <dbReference type="Proteomes" id="UP000680206"/>
    </source>
</evidence>
<keyword evidence="1" id="KW-0862">Zinc</keyword>
<keyword evidence="1" id="KW-0863">Zinc-finger</keyword>
<evidence type="ECO:0000256" key="1">
    <source>
        <dbReference type="PROSITE-ProRule" id="PRU00325"/>
    </source>
</evidence>
<gene>
    <name evidence="3" type="ORF">J4709_29050</name>
</gene>
<dbReference type="RefSeq" id="WP_208245001.1">
    <property type="nucleotide sequence ID" value="NZ_JAGEPF010000018.1"/>
</dbReference>
<proteinExistence type="predicted"/>